<protein>
    <submittedName>
        <fullName evidence="1">Uncharacterized protein</fullName>
    </submittedName>
</protein>
<comment type="caution">
    <text evidence="1">The sequence shown here is derived from an EMBL/GenBank/DDBJ whole genome shotgun (WGS) entry which is preliminary data.</text>
</comment>
<accession>S2T2Q9</accession>
<sequence length="33" mass="3565">YSVFAVIGLAVAMFLILSGAKQSRRVHNNSEVS</sequence>
<feature type="non-terminal residue" evidence="1">
    <location>
        <position position="1"/>
    </location>
</feature>
<dbReference type="EMBL" id="ANKC01000001">
    <property type="protein sequence ID" value="EPC90221.1"/>
    <property type="molecule type" value="Genomic_DNA"/>
</dbReference>
<proteinExistence type="predicted"/>
<dbReference type="Proteomes" id="UP000014243">
    <property type="component" value="Unassembled WGS sequence"/>
</dbReference>
<gene>
    <name evidence="1" type="ORF">Lpp126_00015</name>
</gene>
<evidence type="ECO:0000313" key="2">
    <source>
        <dbReference type="Proteomes" id="UP000014243"/>
    </source>
</evidence>
<name>S2T2Q9_LACPA</name>
<reference evidence="1 2" key="1">
    <citation type="journal article" date="2013" name="PLoS ONE">
        <title>Lactobacillus paracasei comparative genomics: towards species pan-genome definition and exploitation of diversity.</title>
        <authorList>
            <person name="Smokvina T."/>
            <person name="Wels M."/>
            <person name="Polka J."/>
            <person name="Chervaux C."/>
            <person name="Brisse S."/>
            <person name="Boekhorst J."/>
            <person name="van Hylckama Vlieg J.E."/>
            <person name="Siezen R.J."/>
        </authorList>
    </citation>
    <scope>NUCLEOTIDE SEQUENCE [LARGE SCALE GENOMIC DNA]</scope>
    <source>
        <strain evidence="1 2">Lpp126</strain>
    </source>
</reference>
<evidence type="ECO:0000313" key="1">
    <source>
        <dbReference type="EMBL" id="EPC90221.1"/>
    </source>
</evidence>
<dbReference type="AlphaFoldDB" id="S2T2Q9"/>
<organism evidence="1 2">
    <name type="scientific">Lacticaseibacillus paracasei subsp. paracasei Lpp126</name>
    <dbReference type="NCBI Taxonomy" id="1256206"/>
    <lineage>
        <taxon>Bacteria</taxon>
        <taxon>Bacillati</taxon>
        <taxon>Bacillota</taxon>
        <taxon>Bacilli</taxon>
        <taxon>Lactobacillales</taxon>
        <taxon>Lactobacillaceae</taxon>
        <taxon>Lacticaseibacillus</taxon>
    </lineage>
</organism>